<dbReference type="PANTHER" id="PTHR45138">
    <property type="entry name" value="REGULATORY COMPONENTS OF SENSORY TRANSDUCTION SYSTEM"/>
    <property type="match status" value="1"/>
</dbReference>
<evidence type="ECO:0000256" key="1">
    <source>
        <dbReference type="ARBA" id="ARBA00012528"/>
    </source>
</evidence>
<dbReference type="SUPFAM" id="SSF55073">
    <property type="entry name" value="Nucleotide cyclase"/>
    <property type="match status" value="1"/>
</dbReference>
<dbReference type="GO" id="GO:0043709">
    <property type="term" value="P:cell adhesion involved in single-species biofilm formation"/>
    <property type="evidence" value="ECO:0007669"/>
    <property type="project" value="TreeGrafter"/>
</dbReference>
<feature type="domain" description="GGDEF" evidence="3">
    <location>
        <begin position="217"/>
        <end position="350"/>
    </location>
</feature>
<proteinExistence type="predicted"/>
<keyword evidence="5" id="KW-1185">Reference proteome</keyword>
<dbReference type="GO" id="GO:0005886">
    <property type="term" value="C:plasma membrane"/>
    <property type="evidence" value="ECO:0007669"/>
    <property type="project" value="TreeGrafter"/>
</dbReference>
<accession>A0A157S9H2</accession>
<dbReference type="SMART" id="SM00267">
    <property type="entry name" value="GGDEF"/>
    <property type="match status" value="1"/>
</dbReference>
<reference evidence="4 5" key="1">
    <citation type="submission" date="2016-04" db="EMBL/GenBank/DDBJ databases">
        <authorList>
            <consortium name="Pathogen Informatics"/>
        </authorList>
    </citation>
    <scope>NUCLEOTIDE SEQUENCE [LARGE SCALE GENOMIC DNA]</scope>
    <source>
        <strain evidence="4 5">H050680373</strain>
    </source>
</reference>
<evidence type="ECO:0000313" key="4">
    <source>
        <dbReference type="EMBL" id="SAI66576.1"/>
    </source>
</evidence>
<dbReference type="Gene3D" id="3.30.450.40">
    <property type="match status" value="1"/>
</dbReference>
<dbReference type="STRING" id="288768.SAMEA3906486_01041"/>
<dbReference type="InterPro" id="IPR000160">
    <property type="entry name" value="GGDEF_dom"/>
</dbReference>
<name>A0A157S9H2_9BORD</name>
<dbReference type="GO" id="GO:0052621">
    <property type="term" value="F:diguanylate cyclase activity"/>
    <property type="evidence" value="ECO:0007669"/>
    <property type="project" value="UniProtKB-EC"/>
</dbReference>
<dbReference type="Proteomes" id="UP000076848">
    <property type="component" value="Unassembled WGS sequence"/>
</dbReference>
<dbReference type="SMART" id="SM00065">
    <property type="entry name" value="GAF"/>
    <property type="match status" value="1"/>
</dbReference>
<dbReference type="SUPFAM" id="SSF55781">
    <property type="entry name" value="GAF domain-like"/>
    <property type="match status" value="1"/>
</dbReference>
<gene>
    <name evidence="4" type="primary">ycdT_3</name>
    <name evidence="4" type="ORF">SAMEA3906486_01041</name>
</gene>
<organism evidence="4 5">
    <name type="scientific">Bordetella ansorpii</name>
    <dbReference type="NCBI Taxonomy" id="288768"/>
    <lineage>
        <taxon>Bacteria</taxon>
        <taxon>Pseudomonadati</taxon>
        <taxon>Pseudomonadota</taxon>
        <taxon>Betaproteobacteria</taxon>
        <taxon>Burkholderiales</taxon>
        <taxon>Alcaligenaceae</taxon>
        <taxon>Bordetella</taxon>
    </lineage>
</organism>
<dbReference type="Pfam" id="PF00990">
    <property type="entry name" value="GGDEF"/>
    <property type="match status" value="1"/>
</dbReference>
<dbReference type="InterPro" id="IPR003018">
    <property type="entry name" value="GAF"/>
</dbReference>
<dbReference type="EMBL" id="FKIF01000002">
    <property type="protein sequence ID" value="SAI66576.1"/>
    <property type="molecule type" value="Genomic_DNA"/>
</dbReference>
<dbReference type="Pfam" id="PF01590">
    <property type="entry name" value="GAF"/>
    <property type="match status" value="1"/>
</dbReference>
<evidence type="ECO:0000256" key="2">
    <source>
        <dbReference type="ARBA" id="ARBA00034247"/>
    </source>
</evidence>
<dbReference type="Gene3D" id="3.30.70.270">
    <property type="match status" value="1"/>
</dbReference>
<dbReference type="PANTHER" id="PTHR45138:SF9">
    <property type="entry name" value="DIGUANYLATE CYCLASE DGCM-RELATED"/>
    <property type="match status" value="1"/>
</dbReference>
<dbReference type="InterPro" id="IPR029787">
    <property type="entry name" value="Nucleotide_cyclase"/>
</dbReference>
<dbReference type="FunFam" id="3.30.70.270:FF:000001">
    <property type="entry name" value="Diguanylate cyclase domain protein"/>
    <property type="match status" value="1"/>
</dbReference>
<dbReference type="CDD" id="cd01949">
    <property type="entry name" value="GGDEF"/>
    <property type="match status" value="1"/>
</dbReference>
<protein>
    <recommendedName>
        <fullName evidence="1">diguanylate cyclase</fullName>
        <ecNumber evidence="1">2.7.7.65</ecNumber>
    </recommendedName>
</protein>
<sequence>MGTSMKIPGYIADARTAARNRQLSLYMPVDFIDELAAAESIDEILQVVARWFRQMFDADRVSIALPSDTAHLRLVALEDKRAIDIDTLIPIKGTMVGRVFRKAHAEICNGLASSTDRDCLILASSGLGSCLDAPLTSGSHCYGTLNVARRRPDAFCAQDQRKLEVLAMWIATLVRVHRQVERLTHISETDPLTRIMNRRAFTDRFRMRCRDWSRRKATLGFAVIDIDHFKRINDTHGHDVGDLVLVSLGKMLSEFFREGDLVARFGGEEFCVLMQDVNEANLLAALERFRVALGAARIRHLQGELSITASIGAVLVLKPEIGLDKIFISADAALYEAKGAGRNRVQLAAAMD</sequence>
<evidence type="ECO:0000259" key="3">
    <source>
        <dbReference type="PROSITE" id="PS50887"/>
    </source>
</evidence>
<dbReference type="InterPro" id="IPR029016">
    <property type="entry name" value="GAF-like_dom_sf"/>
</dbReference>
<dbReference type="AlphaFoldDB" id="A0A157S9H2"/>
<dbReference type="GO" id="GO:1902201">
    <property type="term" value="P:negative regulation of bacterial-type flagellum-dependent cell motility"/>
    <property type="evidence" value="ECO:0007669"/>
    <property type="project" value="TreeGrafter"/>
</dbReference>
<evidence type="ECO:0000313" key="5">
    <source>
        <dbReference type="Proteomes" id="UP000076848"/>
    </source>
</evidence>
<dbReference type="PROSITE" id="PS50887">
    <property type="entry name" value="GGDEF"/>
    <property type="match status" value="1"/>
</dbReference>
<dbReference type="InterPro" id="IPR043128">
    <property type="entry name" value="Rev_trsase/Diguanyl_cyclase"/>
</dbReference>
<comment type="catalytic activity">
    <reaction evidence="2">
        <text>2 GTP = 3',3'-c-di-GMP + 2 diphosphate</text>
        <dbReference type="Rhea" id="RHEA:24898"/>
        <dbReference type="ChEBI" id="CHEBI:33019"/>
        <dbReference type="ChEBI" id="CHEBI:37565"/>
        <dbReference type="ChEBI" id="CHEBI:58805"/>
        <dbReference type="EC" id="2.7.7.65"/>
    </reaction>
</comment>
<keyword evidence="4" id="KW-0808">Transferase</keyword>
<keyword evidence="4" id="KW-0548">Nucleotidyltransferase</keyword>
<dbReference type="InterPro" id="IPR050469">
    <property type="entry name" value="Diguanylate_Cyclase"/>
</dbReference>
<dbReference type="EC" id="2.7.7.65" evidence="1"/>
<dbReference type="NCBIfam" id="TIGR00254">
    <property type="entry name" value="GGDEF"/>
    <property type="match status" value="1"/>
</dbReference>